<feature type="transmembrane region" description="Helical" evidence="5">
    <location>
        <begin position="442"/>
        <end position="462"/>
    </location>
</feature>
<sequence length="670" mass="73503">MKCQNNKVVLTSYIIEDPANIVNIFQQFDVNKNNEKTAKVNMDEDMIQNGNKHTLDLSEDIKPNSATSEPKITIAKWLKKQIRKTCTLKTIKRRVPIFDYLPKYTWKKAISDFLAGLTVGLTIIPQAIAYSSVADLPAQIGLYSSFVAPFVYAIFGSSKDSPVGPTAIEGLLVRENKHNLGVPGAILLCFLSGCVEFAMGVLHLGFLIDFISGPVAIAFTSAAAIIVATTQVKDLLGLGYPGDKFVLVWRQIFEHISETSVPDCLMGFTCVASLFVLKKLKDIKFSEKDNKESTSIQKILHGTCWLLSTSRNLLVVVISASVAYFFESRGISYFRLTGFVKPGLPSVSLPPFSAEIDNKTYTFFDMASTLGSGIIIVPILSILQNYAIAQVYSEGKSIDTTQEMLALGICNIASSFVSAMPVSGALSRGAVNHASGVQTTFGGVYTAIVVILSLSFLTPWFYYIPKAALAAVIIVAVAFMIELHLLAPIWRTKKTDLIPASATFFTCLFTRLEIGIGVGVALNLALLLWATARPSISIEKATTKSGHDYLLVTPDRSLLFPAVEYLRYTISKASSKNGNSIPIVIDARHIQSADYTAAKGIKLLIKDFSTRNQPIIFTNLKKSVIKTFQGPNPKNFHYCATYEELVEHFRKNAAQASSSTEKIEYFMTKL</sequence>
<dbReference type="OrthoDB" id="288203at2759"/>
<feature type="transmembrane region" description="Helical" evidence="5">
    <location>
        <begin position="113"/>
        <end position="130"/>
    </location>
</feature>
<feature type="transmembrane region" description="Helical" evidence="5">
    <location>
        <begin position="502"/>
        <end position="530"/>
    </location>
</feature>
<dbReference type="AlphaFoldDB" id="A0A9P0GQM5"/>
<dbReference type="Pfam" id="PF00916">
    <property type="entry name" value="Sulfate_transp"/>
    <property type="match status" value="1"/>
</dbReference>
<feature type="transmembrane region" description="Helical" evidence="5">
    <location>
        <begin position="404"/>
        <end position="422"/>
    </location>
</feature>
<feature type="transmembrane region" description="Helical" evidence="5">
    <location>
        <begin position="361"/>
        <end position="383"/>
    </location>
</feature>
<keyword evidence="2 5" id="KW-0812">Transmembrane</keyword>
<dbReference type="EMBL" id="OU892285">
    <property type="protein sequence ID" value="CAH1135688.1"/>
    <property type="molecule type" value="Genomic_DNA"/>
</dbReference>
<accession>A0A9P0GQM5</accession>
<dbReference type="Proteomes" id="UP001152799">
    <property type="component" value="Chromosome 9"/>
</dbReference>
<dbReference type="PANTHER" id="PTHR11814">
    <property type="entry name" value="SULFATE TRANSPORTER"/>
    <property type="match status" value="1"/>
</dbReference>
<evidence type="ECO:0000256" key="1">
    <source>
        <dbReference type="ARBA" id="ARBA00004141"/>
    </source>
</evidence>
<reference evidence="7" key="1">
    <citation type="submission" date="2022-01" db="EMBL/GenBank/DDBJ databases">
        <authorList>
            <person name="King R."/>
        </authorList>
    </citation>
    <scope>NUCLEOTIDE SEQUENCE</scope>
</reference>
<evidence type="ECO:0000256" key="3">
    <source>
        <dbReference type="ARBA" id="ARBA00022989"/>
    </source>
</evidence>
<keyword evidence="4 5" id="KW-0472">Membrane</keyword>
<feature type="transmembrane region" description="Helical" evidence="5">
    <location>
        <begin position="136"/>
        <end position="155"/>
    </location>
</feature>
<feature type="domain" description="SLC26A/SulP transporter" evidence="6">
    <location>
        <begin position="111"/>
        <end position="498"/>
    </location>
</feature>
<dbReference type="CDD" id="cd07042">
    <property type="entry name" value="STAS_SulP_like_sulfate_transporter"/>
    <property type="match status" value="1"/>
</dbReference>
<dbReference type="PROSITE" id="PS01130">
    <property type="entry name" value="SLC26A"/>
    <property type="match status" value="1"/>
</dbReference>
<dbReference type="SUPFAM" id="SSF52091">
    <property type="entry name" value="SpoIIaa-like"/>
    <property type="match status" value="1"/>
</dbReference>
<evidence type="ECO:0000256" key="5">
    <source>
        <dbReference type="SAM" id="Phobius"/>
    </source>
</evidence>
<keyword evidence="3 5" id="KW-1133">Transmembrane helix</keyword>
<organism evidence="7 8">
    <name type="scientific">Ceutorhynchus assimilis</name>
    <name type="common">cabbage seed weevil</name>
    <dbReference type="NCBI Taxonomy" id="467358"/>
    <lineage>
        <taxon>Eukaryota</taxon>
        <taxon>Metazoa</taxon>
        <taxon>Ecdysozoa</taxon>
        <taxon>Arthropoda</taxon>
        <taxon>Hexapoda</taxon>
        <taxon>Insecta</taxon>
        <taxon>Pterygota</taxon>
        <taxon>Neoptera</taxon>
        <taxon>Endopterygota</taxon>
        <taxon>Coleoptera</taxon>
        <taxon>Polyphaga</taxon>
        <taxon>Cucujiformia</taxon>
        <taxon>Curculionidae</taxon>
        <taxon>Ceutorhynchinae</taxon>
        <taxon>Ceutorhynchus</taxon>
    </lineage>
</organism>
<gene>
    <name evidence="7" type="ORF">CEUTPL_LOCUS14044</name>
</gene>
<dbReference type="InterPro" id="IPR001902">
    <property type="entry name" value="SLC26A/SulP_fam"/>
</dbReference>
<name>A0A9P0GQM5_9CUCU</name>
<feature type="transmembrane region" description="Helical" evidence="5">
    <location>
        <begin position="180"/>
        <end position="204"/>
    </location>
</feature>
<feature type="transmembrane region" description="Helical" evidence="5">
    <location>
        <begin position="304"/>
        <end position="326"/>
    </location>
</feature>
<dbReference type="InterPro" id="IPR018045">
    <property type="entry name" value="S04_transporter_CS"/>
</dbReference>
<evidence type="ECO:0000256" key="4">
    <source>
        <dbReference type="ARBA" id="ARBA00023136"/>
    </source>
</evidence>
<evidence type="ECO:0000256" key="2">
    <source>
        <dbReference type="ARBA" id="ARBA00022692"/>
    </source>
</evidence>
<feature type="transmembrane region" description="Helical" evidence="5">
    <location>
        <begin position="469"/>
        <end position="490"/>
    </location>
</feature>
<dbReference type="InterPro" id="IPR036513">
    <property type="entry name" value="STAS_dom_sf"/>
</dbReference>
<evidence type="ECO:0000259" key="6">
    <source>
        <dbReference type="Pfam" id="PF00916"/>
    </source>
</evidence>
<dbReference type="Gene3D" id="3.30.750.24">
    <property type="entry name" value="STAS domain"/>
    <property type="match status" value="1"/>
</dbReference>
<dbReference type="InterPro" id="IPR011547">
    <property type="entry name" value="SLC26A/SulP_dom"/>
</dbReference>
<protein>
    <recommendedName>
        <fullName evidence="6">SLC26A/SulP transporter domain-containing protein</fullName>
    </recommendedName>
</protein>
<evidence type="ECO:0000313" key="8">
    <source>
        <dbReference type="Proteomes" id="UP001152799"/>
    </source>
</evidence>
<evidence type="ECO:0000313" key="7">
    <source>
        <dbReference type="EMBL" id="CAH1135688.1"/>
    </source>
</evidence>
<dbReference type="GO" id="GO:0008271">
    <property type="term" value="F:secondary active sulfate transmembrane transporter activity"/>
    <property type="evidence" value="ECO:0007669"/>
    <property type="project" value="InterPro"/>
</dbReference>
<keyword evidence="8" id="KW-1185">Reference proteome</keyword>
<comment type="subcellular location">
    <subcellularLocation>
        <location evidence="1">Membrane</location>
        <topology evidence="1">Multi-pass membrane protein</topology>
    </subcellularLocation>
</comment>
<feature type="transmembrane region" description="Helical" evidence="5">
    <location>
        <begin position="210"/>
        <end position="228"/>
    </location>
</feature>
<proteinExistence type="predicted"/>
<dbReference type="GO" id="GO:0016020">
    <property type="term" value="C:membrane"/>
    <property type="evidence" value="ECO:0007669"/>
    <property type="project" value="UniProtKB-SubCell"/>
</dbReference>